<dbReference type="RefSeq" id="WP_167671551.1">
    <property type="nucleotide sequence ID" value="NZ_JAATJS010000001.1"/>
</dbReference>
<name>A0ABX0V7G6_9HYPH</name>
<proteinExistence type="predicted"/>
<dbReference type="EMBL" id="JAATJS010000001">
    <property type="protein sequence ID" value="NIX75688.1"/>
    <property type="molecule type" value="Genomic_DNA"/>
</dbReference>
<evidence type="ECO:0000313" key="3">
    <source>
        <dbReference type="Proteomes" id="UP000707352"/>
    </source>
</evidence>
<evidence type="ECO:0000256" key="1">
    <source>
        <dbReference type="SAM" id="MobiDB-lite"/>
    </source>
</evidence>
<feature type="region of interest" description="Disordered" evidence="1">
    <location>
        <begin position="1"/>
        <end position="25"/>
    </location>
</feature>
<reference evidence="2 3" key="1">
    <citation type="submission" date="2020-03" db="EMBL/GenBank/DDBJ databases">
        <title>The genome sequence of Microvirga sp. c23x22.</title>
        <authorList>
            <person name="Zhang X."/>
        </authorList>
    </citation>
    <scope>NUCLEOTIDE SEQUENCE [LARGE SCALE GENOMIC DNA]</scope>
    <source>
        <strain evidence="3">c23x22</strain>
    </source>
</reference>
<comment type="caution">
    <text evidence="2">The sequence shown here is derived from an EMBL/GenBank/DDBJ whole genome shotgun (WGS) entry which is preliminary data.</text>
</comment>
<gene>
    <name evidence="2" type="ORF">HB375_03550</name>
</gene>
<keyword evidence="3" id="KW-1185">Reference proteome</keyword>
<dbReference type="Proteomes" id="UP000707352">
    <property type="component" value="Unassembled WGS sequence"/>
</dbReference>
<protein>
    <submittedName>
        <fullName evidence="2">Uncharacterized protein</fullName>
    </submittedName>
</protein>
<sequence>MDDPKLALSDPDRGPGPTMGSASGGVGRLQALAARSPAVRARVDELIALARRGLPGMAIEDGFAQTVRAADGPVGSMVRPEGENLRYAAIVALGAAQVDEEQQRQILSGSTAATLVRRVVQQAGSSSDLGAVALAVWVAAEGAGFLAADLLERLRAALTSDRPLSTVECAWALTAALAVRHLTETDALSRRAAARLQAAQGAGGLFPHMLPARASGRFRAHVGCFADQVYPIQALARFSAALGDAAALAAANACAARICACQGPAGQWWWHYDIRDGRVVEGYPVYSVHQHAMAPMALLDLWEAGGADHWPSIVKGLAWLKAPPEVGVSLVCDRRNVIWRKVGRRESRKAVRSISAVTTALKAGFHVPGLDLLFPPTRIDYECRPYELGWLIYAWKNNRRLLQSEESGRAARENPQWPERNL</sequence>
<organism evidence="2 3">
    <name type="scientific">Microvirga terricola</name>
    <dbReference type="NCBI Taxonomy" id="2719797"/>
    <lineage>
        <taxon>Bacteria</taxon>
        <taxon>Pseudomonadati</taxon>
        <taxon>Pseudomonadota</taxon>
        <taxon>Alphaproteobacteria</taxon>
        <taxon>Hyphomicrobiales</taxon>
        <taxon>Methylobacteriaceae</taxon>
        <taxon>Microvirga</taxon>
    </lineage>
</organism>
<evidence type="ECO:0000313" key="2">
    <source>
        <dbReference type="EMBL" id="NIX75688.1"/>
    </source>
</evidence>
<accession>A0ABX0V7G6</accession>